<dbReference type="SMART" id="SM00387">
    <property type="entry name" value="HATPase_c"/>
    <property type="match status" value="1"/>
</dbReference>
<dbReference type="PROSITE" id="PS50109">
    <property type="entry name" value="HIS_KIN"/>
    <property type="match status" value="1"/>
</dbReference>
<dbReference type="PRINTS" id="PR00344">
    <property type="entry name" value="BCTRLSENSOR"/>
</dbReference>
<dbReference type="GO" id="GO:0000155">
    <property type="term" value="F:phosphorelay sensor kinase activity"/>
    <property type="evidence" value="ECO:0007669"/>
    <property type="project" value="InterPro"/>
</dbReference>
<evidence type="ECO:0000259" key="6">
    <source>
        <dbReference type="PROSITE" id="PS50109"/>
    </source>
</evidence>
<feature type="domain" description="PAC" evidence="9">
    <location>
        <begin position="401"/>
        <end position="452"/>
    </location>
</feature>
<dbReference type="InterPro" id="IPR001610">
    <property type="entry name" value="PAC"/>
</dbReference>
<dbReference type="InterPro" id="IPR035965">
    <property type="entry name" value="PAS-like_dom_sf"/>
</dbReference>
<dbReference type="KEGG" id="barh:WN72_29415"/>
<dbReference type="Pfam" id="PF00512">
    <property type="entry name" value="HisKA"/>
    <property type="match status" value="1"/>
</dbReference>
<evidence type="ECO:0000256" key="4">
    <source>
        <dbReference type="PROSITE-ProRule" id="PRU00169"/>
    </source>
</evidence>
<dbReference type="SMART" id="SM00448">
    <property type="entry name" value="REC"/>
    <property type="match status" value="1"/>
</dbReference>
<gene>
    <name evidence="10" type="ORF">WN72_29415</name>
</gene>
<dbReference type="Pfam" id="PF00072">
    <property type="entry name" value="Response_reg"/>
    <property type="match status" value="1"/>
</dbReference>
<dbReference type="InterPro" id="IPR013656">
    <property type="entry name" value="PAS_4"/>
</dbReference>
<feature type="domain" description="PAS" evidence="8">
    <location>
        <begin position="181"/>
        <end position="236"/>
    </location>
</feature>
<dbReference type="PANTHER" id="PTHR43065:SF49">
    <property type="entry name" value="HISTIDINE KINASE"/>
    <property type="match status" value="1"/>
</dbReference>
<protein>
    <recommendedName>
        <fullName evidence="2">histidine kinase</fullName>
        <ecNumber evidence="2">2.7.13.3</ecNumber>
    </recommendedName>
</protein>
<dbReference type="InterPro" id="IPR013655">
    <property type="entry name" value="PAS_fold_3"/>
</dbReference>
<dbReference type="InterPro" id="IPR000014">
    <property type="entry name" value="PAS"/>
</dbReference>
<sequence>MSARHARSCITTADALNDNTPETLAAERLRQHLEDIARERDEAYRALQEREAELARIQRIGKVGGLEVDFREGFRNRRSPEYLMIHGLPPEAADETHEDWVNRIHPDDRDATVKHFFDALAGTSEDYTAEYRIIRPRDGETRWIRVVAKIERDRDGRAIRLVGAHIDITDQALARETLRESEERFRLIADSAPVPIWVTKLDRTRSFANQAYVDFVGLPYDQAIAFDWRKVLHPDDLPHVLQQSVQGEASLKPFVLEARYKNASGEWRWLRSESQPRWDPTGKHIGFIGVAHDITVAKQAEIELRRLNETLEERIVERTAELESNEARLRAILETSNQYQGLVNLRGELLYANNTALDGIKAGSADVIGKLLWETPWFTGTHGMSAVVREAFDTVLRGEAVRMEMRLRLPIGDRDFEFSMRPVLDRHGNITGAVPEAVDITDRRRGEEALRQSQKMEAIGQLTGGVAHDFNNLLTIIRSATDFLRRRELPEERRRRYVDAISDTVERASKLTAQLLAFARRQPLKPQIFNVGSQVEGVAQLVRPLVGGRIEIAVEIDDADCFTVADIAQFETALINLAINARDAMEGEGRLTIAVRKVSGIPSLRAQSARSGDYVAISVADTGSGIAPENIDAIFEPFFTTKEVGKGTGLGLSQAFGFAKQSEGDIAVMSTQGKGATFTIYLPQAQSPTAEKEAAALTSEAATTGRGYRVLVVEDNDDVGQFSTELLEDLGYVVRRVANANAALSILGENEFAVDLVFSDVIMPGMNGVELAGVIRERYPGLLVVLTSGYSNVLAENAHRGFELIQKPYSVESLSRILRKAITEKLSVAR</sequence>
<evidence type="ECO:0000256" key="1">
    <source>
        <dbReference type="ARBA" id="ARBA00000085"/>
    </source>
</evidence>
<reference evidence="10 11" key="1">
    <citation type="submission" date="2018-06" db="EMBL/GenBank/DDBJ databases">
        <title>Comparative genomics of Bradyrhizobium nodulating Arachidis hypogaea.</title>
        <authorList>
            <person name="Li Y."/>
        </authorList>
    </citation>
    <scope>NUCLEOTIDE SEQUENCE [LARGE SCALE GENOMIC DNA]</scope>
    <source>
        <strain evidence="10 11">CCBAU 051107</strain>
    </source>
</reference>
<dbReference type="CDD" id="cd00130">
    <property type="entry name" value="PAS"/>
    <property type="match status" value="2"/>
</dbReference>
<dbReference type="InterPro" id="IPR011006">
    <property type="entry name" value="CheY-like_superfamily"/>
</dbReference>
<evidence type="ECO:0000256" key="3">
    <source>
        <dbReference type="ARBA" id="ARBA00022553"/>
    </source>
</evidence>
<dbReference type="PANTHER" id="PTHR43065">
    <property type="entry name" value="SENSOR HISTIDINE KINASE"/>
    <property type="match status" value="1"/>
</dbReference>
<keyword evidence="5" id="KW-0175">Coiled coil</keyword>
<dbReference type="Gene3D" id="2.10.70.100">
    <property type="match status" value="1"/>
</dbReference>
<dbReference type="NCBIfam" id="TIGR00229">
    <property type="entry name" value="sensory_box"/>
    <property type="match status" value="3"/>
</dbReference>
<evidence type="ECO:0000259" key="9">
    <source>
        <dbReference type="PROSITE" id="PS50113"/>
    </source>
</evidence>
<dbReference type="SMART" id="SM00091">
    <property type="entry name" value="PAS"/>
    <property type="match status" value="2"/>
</dbReference>
<dbReference type="InterPro" id="IPR036890">
    <property type="entry name" value="HATPase_C_sf"/>
</dbReference>
<dbReference type="InterPro" id="IPR000700">
    <property type="entry name" value="PAS-assoc_C"/>
</dbReference>
<dbReference type="InterPro" id="IPR003594">
    <property type="entry name" value="HATPase_dom"/>
</dbReference>
<dbReference type="AlphaFoldDB" id="A0AAE7NT52"/>
<dbReference type="EMBL" id="CP030050">
    <property type="protein sequence ID" value="QOZ69976.1"/>
    <property type="molecule type" value="Genomic_DNA"/>
</dbReference>
<feature type="modified residue" description="4-aspartylphosphate" evidence="4">
    <location>
        <position position="760"/>
    </location>
</feature>
<evidence type="ECO:0000259" key="7">
    <source>
        <dbReference type="PROSITE" id="PS50110"/>
    </source>
</evidence>
<dbReference type="InterPro" id="IPR005467">
    <property type="entry name" value="His_kinase_dom"/>
</dbReference>
<dbReference type="PROSITE" id="PS50113">
    <property type="entry name" value="PAC"/>
    <property type="match status" value="3"/>
</dbReference>
<dbReference type="SMART" id="SM00388">
    <property type="entry name" value="HisKA"/>
    <property type="match status" value="1"/>
</dbReference>
<dbReference type="Gene3D" id="3.30.450.20">
    <property type="entry name" value="PAS domain"/>
    <property type="match status" value="3"/>
</dbReference>
<dbReference type="Pfam" id="PF08448">
    <property type="entry name" value="PAS_4"/>
    <property type="match status" value="1"/>
</dbReference>
<dbReference type="Pfam" id="PF08447">
    <property type="entry name" value="PAS_3"/>
    <property type="match status" value="2"/>
</dbReference>
<dbReference type="InterPro" id="IPR003661">
    <property type="entry name" value="HisK_dim/P_dom"/>
</dbReference>
<proteinExistence type="predicted"/>
<feature type="coiled-coil region" evidence="5">
    <location>
        <begin position="297"/>
        <end position="328"/>
    </location>
</feature>
<dbReference type="Gene3D" id="3.40.50.2300">
    <property type="match status" value="1"/>
</dbReference>
<dbReference type="InterPro" id="IPR004358">
    <property type="entry name" value="Sig_transdc_His_kin-like_C"/>
</dbReference>
<organism evidence="10 11">
    <name type="scientific">Bradyrhizobium arachidis</name>
    <dbReference type="NCBI Taxonomy" id="858423"/>
    <lineage>
        <taxon>Bacteria</taxon>
        <taxon>Pseudomonadati</taxon>
        <taxon>Pseudomonadota</taxon>
        <taxon>Alphaproteobacteria</taxon>
        <taxon>Hyphomicrobiales</taxon>
        <taxon>Nitrobacteraceae</taxon>
        <taxon>Bradyrhizobium</taxon>
    </lineage>
</organism>
<dbReference type="Proteomes" id="UP000594015">
    <property type="component" value="Chromosome"/>
</dbReference>
<comment type="catalytic activity">
    <reaction evidence="1">
        <text>ATP + protein L-histidine = ADP + protein N-phospho-L-histidine.</text>
        <dbReference type="EC" id="2.7.13.3"/>
    </reaction>
</comment>
<dbReference type="PROSITE" id="PS50110">
    <property type="entry name" value="RESPONSE_REGULATORY"/>
    <property type="match status" value="1"/>
</dbReference>
<keyword evidence="3 4" id="KW-0597">Phosphoprotein</keyword>
<dbReference type="EC" id="2.7.13.3" evidence="2"/>
<feature type="domain" description="Histidine kinase" evidence="6">
    <location>
        <begin position="465"/>
        <end position="686"/>
    </location>
</feature>
<dbReference type="CDD" id="cd00082">
    <property type="entry name" value="HisKA"/>
    <property type="match status" value="1"/>
</dbReference>
<evidence type="ECO:0000256" key="5">
    <source>
        <dbReference type="SAM" id="Coils"/>
    </source>
</evidence>
<dbReference type="SUPFAM" id="SSF52172">
    <property type="entry name" value="CheY-like"/>
    <property type="match status" value="1"/>
</dbReference>
<name>A0AAE7NT52_9BRAD</name>
<dbReference type="PROSITE" id="PS50112">
    <property type="entry name" value="PAS"/>
    <property type="match status" value="1"/>
</dbReference>
<dbReference type="SMART" id="SM00086">
    <property type="entry name" value="PAC"/>
    <property type="match status" value="3"/>
</dbReference>
<dbReference type="Pfam" id="PF02518">
    <property type="entry name" value="HATPase_c"/>
    <property type="match status" value="1"/>
</dbReference>
<feature type="coiled-coil region" evidence="5">
    <location>
        <begin position="26"/>
        <end position="60"/>
    </location>
</feature>
<dbReference type="SUPFAM" id="SSF55874">
    <property type="entry name" value="ATPase domain of HSP90 chaperone/DNA topoisomerase II/histidine kinase"/>
    <property type="match status" value="1"/>
</dbReference>
<dbReference type="SUPFAM" id="SSF55785">
    <property type="entry name" value="PYP-like sensor domain (PAS domain)"/>
    <property type="match status" value="3"/>
</dbReference>
<evidence type="ECO:0000313" key="11">
    <source>
        <dbReference type="Proteomes" id="UP000594015"/>
    </source>
</evidence>
<evidence type="ECO:0000256" key="2">
    <source>
        <dbReference type="ARBA" id="ARBA00012438"/>
    </source>
</evidence>
<dbReference type="InterPro" id="IPR036097">
    <property type="entry name" value="HisK_dim/P_sf"/>
</dbReference>
<evidence type="ECO:0000259" key="8">
    <source>
        <dbReference type="PROSITE" id="PS50112"/>
    </source>
</evidence>
<dbReference type="Gene3D" id="3.30.565.10">
    <property type="entry name" value="Histidine kinase-like ATPase, C-terminal domain"/>
    <property type="match status" value="1"/>
</dbReference>
<feature type="domain" description="Response regulatory" evidence="7">
    <location>
        <begin position="709"/>
        <end position="822"/>
    </location>
</feature>
<dbReference type="Gene3D" id="1.10.287.130">
    <property type="match status" value="1"/>
</dbReference>
<accession>A0AAE7NT52</accession>
<feature type="domain" description="PAC" evidence="9">
    <location>
        <begin position="127"/>
        <end position="180"/>
    </location>
</feature>
<dbReference type="InterPro" id="IPR001789">
    <property type="entry name" value="Sig_transdc_resp-reg_receiver"/>
</dbReference>
<dbReference type="SUPFAM" id="SSF47384">
    <property type="entry name" value="Homodimeric domain of signal transducing histidine kinase"/>
    <property type="match status" value="1"/>
</dbReference>
<evidence type="ECO:0000313" key="10">
    <source>
        <dbReference type="EMBL" id="QOZ69976.1"/>
    </source>
</evidence>
<feature type="domain" description="PAC" evidence="9">
    <location>
        <begin position="254"/>
        <end position="306"/>
    </location>
</feature>